<keyword evidence="2" id="KW-1185">Reference proteome</keyword>
<sequence>MPVAFGDGGTEQVTNLELSLLGANSNAFLRVNSDADLLSLVDDITAVVCPGW</sequence>
<proteinExistence type="predicted"/>
<accession>A0AAV4FKQ8</accession>
<dbReference type="EMBL" id="BMAT01004452">
    <property type="protein sequence ID" value="GFR73591.1"/>
    <property type="molecule type" value="Genomic_DNA"/>
</dbReference>
<protein>
    <submittedName>
        <fullName evidence="1">Uncharacterized protein</fullName>
    </submittedName>
</protein>
<evidence type="ECO:0000313" key="2">
    <source>
        <dbReference type="Proteomes" id="UP000762676"/>
    </source>
</evidence>
<dbReference type="Proteomes" id="UP000762676">
    <property type="component" value="Unassembled WGS sequence"/>
</dbReference>
<organism evidence="1 2">
    <name type="scientific">Elysia marginata</name>
    <dbReference type="NCBI Taxonomy" id="1093978"/>
    <lineage>
        <taxon>Eukaryota</taxon>
        <taxon>Metazoa</taxon>
        <taxon>Spiralia</taxon>
        <taxon>Lophotrochozoa</taxon>
        <taxon>Mollusca</taxon>
        <taxon>Gastropoda</taxon>
        <taxon>Heterobranchia</taxon>
        <taxon>Euthyneura</taxon>
        <taxon>Panpulmonata</taxon>
        <taxon>Sacoglossa</taxon>
        <taxon>Placobranchoidea</taxon>
        <taxon>Plakobranchidae</taxon>
        <taxon>Elysia</taxon>
    </lineage>
</organism>
<gene>
    <name evidence="1" type="ORF">ElyMa_002141000</name>
</gene>
<comment type="caution">
    <text evidence="1">The sequence shown here is derived from an EMBL/GenBank/DDBJ whole genome shotgun (WGS) entry which is preliminary data.</text>
</comment>
<dbReference type="AlphaFoldDB" id="A0AAV4FKQ8"/>
<reference evidence="1 2" key="1">
    <citation type="journal article" date="2021" name="Elife">
        <title>Chloroplast acquisition without the gene transfer in kleptoplastic sea slugs, Plakobranchus ocellatus.</title>
        <authorList>
            <person name="Maeda T."/>
            <person name="Takahashi S."/>
            <person name="Yoshida T."/>
            <person name="Shimamura S."/>
            <person name="Takaki Y."/>
            <person name="Nagai Y."/>
            <person name="Toyoda A."/>
            <person name="Suzuki Y."/>
            <person name="Arimoto A."/>
            <person name="Ishii H."/>
            <person name="Satoh N."/>
            <person name="Nishiyama T."/>
            <person name="Hasebe M."/>
            <person name="Maruyama T."/>
            <person name="Minagawa J."/>
            <person name="Obokata J."/>
            <person name="Shigenobu S."/>
        </authorList>
    </citation>
    <scope>NUCLEOTIDE SEQUENCE [LARGE SCALE GENOMIC DNA]</scope>
</reference>
<name>A0AAV4FKQ8_9GAST</name>
<evidence type="ECO:0000313" key="1">
    <source>
        <dbReference type="EMBL" id="GFR73591.1"/>
    </source>
</evidence>